<dbReference type="GO" id="GO:0016491">
    <property type="term" value="F:oxidoreductase activity"/>
    <property type="evidence" value="ECO:0007669"/>
    <property type="project" value="UniProtKB-KW"/>
</dbReference>
<dbReference type="Proteomes" id="UP001165678">
    <property type="component" value="Unassembled WGS sequence"/>
</dbReference>
<evidence type="ECO:0000256" key="4">
    <source>
        <dbReference type="ARBA" id="ARBA00022833"/>
    </source>
</evidence>
<proteinExistence type="inferred from homology"/>
<accession>A0AA42CTG3</accession>
<gene>
    <name evidence="6" type="ORF">OQ287_02100</name>
</gene>
<keyword evidence="4" id="KW-0862">Zinc</keyword>
<dbReference type="SUPFAM" id="SSF50129">
    <property type="entry name" value="GroES-like"/>
    <property type="match status" value="1"/>
</dbReference>
<dbReference type="Gene3D" id="3.90.180.10">
    <property type="entry name" value="Medium-chain alcohol dehydrogenases, catalytic domain"/>
    <property type="match status" value="1"/>
</dbReference>
<organism evidence="6 7">
    <name type="scientific">Larsenimonas rhizosphaerae</name>
    <dbReference type="NCBI Taxonomy" id="2944682"/>
    <lineage>
        <taxon>Bacteria</taxon>
        <taxon>Pseudomonadati</taxon>
        <taxon>Pseudomonadota</taxon>
        <taxon>Gammaproteobacteria</taxon>
        <taxon>Oceanospirillales</taxon>
        <taxon>Halomonadaceae</taxon>
        <taxon>Larsenimonas</taxon>
    </lineage>
</organism>
<dbReference type="AlphaFoldDB" id="A0AA42CTG3"/>
<protein>
    <submittedName>
        <fullName evidence="6">Zinc-binding alcohol dehydrogenase</fullName>
    </submittedName>
</protein>
<dbReference type="GO" id="GO:0046872">
    <property type="term" value="F:metal ion binding"/>
    <property type="evidence" value="ECO:0007669"/>
    <property type="project" value="UniProtKB-KW"/>
</dbReference>
<dbReference type="RefSeq" id="WP_265895429.1">
    <property type="nucleotide sequence ID" value="NZ_JAPIVE010000001.1"/>
</dbReference>
<evidence type="ECO:0000256" key="3">
    <source>
        <dbReference type="ARBA" id="ARBA00022723"/>
    </source>
</evidence>
<dbReference type="PANTHER" id="PTHR43350">
    <property type="entry name" value="NAD-DEPENDENT ALCOHOL DEHYDROGENASE"/>
    <property type="match status" value="1"/>
</dbReference>
<evidence type="ECO:0000256" key="5">
    <source>
        <dbReference type="ARBA" id="ARBA00023002"/>
    </source>
</evidence>
<comment type="cofactor">
    <cofactor evidence="1">
        <name>Zn(2+)</name>
        <dbReference type="ChEBI" id="CHEBI:29105"/>
    </cofactor>
</comment>
<dbReference type="SUPFAM" id="SSF51735">
    <property type="entry name" value="NAD(P)-binding Rossmann-fold domains"/>
    <property type="match status" value="1"/>
</dbReference>
<dbReference type="CDD" id="cd08255">
    <property type="entry name" value="2-desacetyl-2-hydroxyethyl_bacteriochlorophyllide_like"/>
    <property type="match status" value="1"/>
</dbReference>
<keyword evidence="5" id="KW-0560">Oxidoreductase</keyword>
<dbReference type="EMBL" id="JAPIVE010000001">
    <property type="protein sequence ID" value="MCX2523026.1"/>
    <property type="molecule type" value="Genomic_DNA"/>
</dbReference>
<reference evidence="6" key="1">
    <citation type="submission" date="2022-11" db="EMBL/GenBank/DDBJ databases">
        <title>Larsenimonas rhizosphaerae sp. nov., isolated from a tidal mudflat.</title>
        <authorList>
            <person name="Lee S.D."/>
            <person name="Kim I.S."/>
        </authorList>
    </citation>
    <scope>NUCLEOTIDE SEQUENCE</scope>
    <source>
        <strain evidence="6">GH2-1</strain>
    </source>
</reference>
<name>A0AA42CTG3_9GAMM</name>
<dbReference type="InterPro" id="IPR011032">
    <property type="entry name" value="GroES-like_sf"/>
</dbReference>
<comment type="caution">
    <text evidence="6">The sequence shown here is derived from an EMBL/GenBank/DDBJ whole genome shotgun (WGS) entry which is preliminary data.</text>
</comment>
<evidence type="ECO:0000313" key="7">
    <source>
        <dbReference type="Proteomes" id="UP001165678"/>
    </source>
</evidence>
<evidence type="ECO:0000256" key="1">
    <source>
        <dbReference type="ARBA" id="ARBA00001947"/>
    </source>
</evidence>
<keyword evidence="3" id="KW-0479">Metal-binding</keyword>
<dbReference type="InterPro" id="IPR036291">
    <property type="entry name" value="NAD(P)-bd_dom_sf"/>
</dbReference>
<keyword evidence="7" id="KW-1185">Reference proteome</keyword>
<dbReference type="Gene3D" id="3.40.50.720">
    <property type="entry name" value="NAD(P)-binding Rossmann-like Domain"/>
    <property type="match status" value="1"/>
</dbReference>
<dbReference type="PANTHER" id="PTHR43350:SF19">
    <property type="entry name" value="D-GULOSIDE 3-DEHYDROGENASE"/>
    <property type="match status" value="1"/>
</dbReference>
<evidence type="ECO:0000256" key="2">
    <source>
        <dbReference type="ARBA" id="ARBA00008072"/>
    </source>
</evidence>
<comment type="similarity">
    <text evidence="2">Belongs to the zinc-containing alcohol dehydrogenase family.</text>
</comment>
<sequence>MRRTSRAFWITDCQRGELRNTPLHAATDQSVLITTHYSGISRGTERLVFEGRIPESERERMRAPFQAGEFPWPVKYGYSAVGRAETGPLAGQMVFCLHPHQDCFLVPEDAITPLPAGLPPARAVLAANMETALNGVWDAAPRIGDRITIIGAGVVGLLVASLCKGIVGTDVEVIDPAASRTTTLSHLGLDHRLSAEEASRERDVIIHASGHPKGLETALTLAGQEGRIIEMSWYGSTAVPLMLGQTFHSRRLTLRSSQVGTIAPDQQPRWNYRRRLEKAMALLCDERFDTLINGESPFEHLPEHYADIVKNPDTLCHRVSYC</sequence>
<evidence type="ECO:0000313" key="6">
    <source>
        <dbReference type="EMBL" id="MCX2523026.1"/>
    </source>
</evidence>